<dbReference type="InterPro" id="IPR009061">
    <property type="entry name" value="DNA-bd_dom_put_sf"/>
</dbReference>
<dbReference type="PROSITE" id="PS50937">
    <property type="entry name" value="HTH_MERR_2"/>
    <property type="match status" value="1"/>
</dbReference>
<dbReference type="EMBL" id="CP042261">
    <property type="protein sequence ID" value="QDY69352.1"/>
    <property type="molecule type" value="Genomic_DNA"/>
</dbReference>
<dbReference type="AlphaFoldDB" id="A0A5B8ISY5"/>
<protein>
    <submittedName>
        <fullName evidence="3">MerR family transcriptional regulator</fullName>
    </submittedName>
</protein>
<dbReference type="Proteomes" id="UP000318483">
    <property type="component" value="Chromosome"/>
</dbReference>
<dbReference type="Gene3D" id="1.10.1660.10">
    <property type="match status" value="1"/>
</dbReference>
<evidence type="ECO:0000259" key="2">
    <source>
        <dbReference type="PROSITE" id="PS50937"/>
    </source>
</evidence>
<gene>
    <name evidence="3" type="ORF">FPZ52_06720</name>
</gene>
<name>A0A5B8ISY5_9RHOB</name>
<dbReference type="SUPFAM" id="SSF46955">
    <property type="entry name" value="Putative DNA-binding domain"/>
    <property type="match status" value="1"/>
</dbReference>
<proteinExistence type="predicted"/>
<dbReference type="KEGG" id="lit:FPZ52_06720"/>
<feature type="domain" description="HTH merR-type" evidence="2">
    <location>
        <begin position="10"/>
        <end position="78"/>
    </location>
</feature>
<dbReference type="OrthoDB" id="9810140at2"/>
<keyword evidence="4" id="KW-1185">Reference proteome</keyword>
<dbReference type="InterPro" id="IPR000551">
    <property type="entry name" value="MerR-type_HTH_dom"/>
</dbReference>
<feature type="compositionally biased region" description="Polar residues" evidence="1">
    <location>
        <begin position="105"/>
        <end position="121"/>
    </location>
</feature>
<dbReference type="GO" id="GO:0006355">
    <property type="term" value="P:regulation of DNA-templated transcription"/>
    <property type="evidence" value="ECO:0007669"/>
    <property type="project" value="InterPro"/>
</dbReference>
<dbReference type="Pfam" id="PF13411">
    <property type="entry name" value="MerR_1"/>
    <property type="match status" value="1"/>
</dbReference>
<evidence type="ECO:0000256" key="1">
    <source>
        <dbReference type="SAM" id="MobiDB-lite"/>
    </source>
</evidence>
<dbReference type="CDD" id="cd04765">
    <property type="entry name" value="HTH_MlrA-like_sg2"/>
    <property type="match status" value="1"/>
</dbReference>
<evidence type="ECO:0000313" key="4">
    <source>
        <dbReference type="Proteomes" id="UP000318483"/>
    </source>
</evidence>
<dbReference type="SMART" id="SM00422">
    <property type="entry name" value="HTH_MERR"/>
    <property type="match status" value="1"/>
</dbReference>
<accession>A0A5B8ISY5</accession>
<dbReference type="GO" id="GO:0003677">
    <property type="term" value="F:DNA binding"/>
    <property type="evidence" value="ECO:0007669"/>
    <property type="project" value="InterPro"/>
</dbReference>
<reference evidence="3 4" key="1">
    <citation type="submission" date="2019-07" db="EMBL/GenBank/DDBJ databases">
        <title>Litoreibacter alkalisoli sp. nov., isolated from saline-alkaline soil.</title>
        <authorList>
            <person name="Wang S."/>
            <person name="Xu L."/>
            <person name="Xing Y.-T."/>
            <person name="Sun J.-Q."/>
        </authorList>
    </citation>
    <scope>NUCLEOTIDE SEQUENCE [LARGE SCALE GENOMIC DNA]</scope>
    <source>
        <strain evidence="3 4">LN3S51</strain>
    </source>
</reference>
<dbReference type="RefSeq" id="WP_146364731.1">
    <property type="nucleotide sequence ID" value="NZ_CP042261.1"/>
</dbReference>
<evidence type="ECO:0000313" key="3">
    <source>
        <dbReference type="EMBL" id="QDY69352.1"/>
    </source>
</evidence>
<feature type="region of interest" description="Disordered" evidence="1">
    <location>
        <begin position="87"/>
        <end position="140"/>
    </location>
</feature>
<organism evidence="3 4">
    <name type="scientific">Qingshengfaniella alkalisoli</name>
    <dbReference type="NCBI Taxonomy" id="2599296"/>
    <lineage>
        <taxon>Bacteria</taxon>
        <taxon>Pseudomonadati</taxon>
        <taxon>Pseudomonadota</taxon>
        <taxon>Alphaproteobacteria</taxon>
        <taxon>Rhodobacterales</taxon>
        <taxon>Paracoccaceae</taxon>
        <taxon>Qingshengfaniella</taxon>
    </lineage>
</organism>
<sequence length="180" mass="19948">MNKSRNAFRTISEVAEWLGTPTHVIRFWESRFPQISPVKGSGGRRYFRPEDMRLLGGIKHLLHGEGHTIKAVQRRLASEGVQAISAYSHPLNQAAPPCKRDTPKDTQAPSETETITESPAQATLPGLDHIPQDPDDQAHINPVLPFSAELRGTDPGTATNATAIRDAYARLQKLRDRLKD</sequence>